<accession>A0ACB8FHT2</accession>
<evidence type="ECO:0000313" key="2">
    <source>
        <dbReference type="Proteomes" id="UP000827872"/>
    </source>
</evidence>
<evidence type="ECO:0000313" key="1">
    <source>
        <dbReference type="EMBL" id="KAH8004777.1"/>
    </source>
</evidence>
<keyword evidence="2" id="KW-1185">Reference proteome</keyword>
<gene>
    <name evidence="1" type="ORF">K3G42_019375</name>
</gene>
<dbReference type="EMBL" id="CM037617">
    <property type="protein sequence ID" value="KAH8004777.1"/>
    <property type="molecule type" value="Genomic_DNA"/>
</dbReference>
<protein>
    <submittedName>
        <fullName evidence="1">Uncharacterized protein</fullName>
    </submittedName>
</protein>
<proteinExistence type="predicted"/>
<sequence length="395" mass="41587">MCHRALLASLLVCFLRFSSCRFLADCPCRFFCFSPHDGFDSSVGRAFCVGLAWWDWLGTGLVATGVGERNPIHPPGLDPKLIETRRIRSSLRLDGGLEKSNEPEKPAETAVPGSPEGSLGPVSPKIDPGAPAWAALLASSVWAALLTLAASPTPTVLATFGALAAPSIVAVPVPGVHRTGPAWWRWYQGQVAAALPTSPAVIRLLPEPDGGLRKNTEIVVISMPELVGSSIQQAGLEIACGAVVASLTTVALSITATLAVDELQRALQVSQGTGRLRGERLGQFLGPAGWPGVGNLRVSGYTTLPGSGEPVVREPCEPYSRGQFPGSERHELDLFRVASGRGPLNVTPFARDCIAGISVSFVTLTVHGLSIKPGGGGDLAFPTYIRTVLCYLVKD</sequence>
<comment type="caution">
    <text evidence="1">The sequence shown here is derived from an EMBL/GenBank/DDBJ whole genome shotgun (WGS) entry which is preliminary data.</text>
</comment>
<dbReference type="Proteomes" id="UP000827872">
    <property type="component" value="Linkage Group LG04"/>
</dbReference>
<name>A0ACB8FHT2_9SAUR</name>
<reference evidence="1" key="1">
    <citation type="submission" date="2021-08" db="EMBL/GenBank/DDBJ databases">
        <title>The first chromosome-level gecko genome reveals the dynamic sex chromosomes of Neotropical dwarf geckos (Sphaerodactylidae: Sphaerodactylus).</title>
        <authorList>
            <person name="Pinto B.J."/>
            <person name="Keating S.E."/>
            <person name="Gamble T."/>
        </authorList>
    </citation>
    <scope>NUCLEOTIDE SEQUENCE</scope>
    <source>
        <strain evidence="1">TG3544</strain>
    </source>
</reference>
<organism evidence="1 2">
    <name type="scientific">Sphaerodactylus townsendi</name>
    <dbReference type="NCBI Taxonomy" id="933632"/>
    <lineage>
        <taxon>Eukaryota</taxon>
        <taxon>Metazoa</taxon>
        <taxon>Chordata</taxon>
        <taxon>Craniata</taxon>
        <taxon>Vertebrata</taxon>
        <taxon>Euteleostomi</taxon>
        <taxon>Lepidosauria</taxon>
        <taxon>Squamata</taxon>
        <taxon>Bifurcata</taxon>
        <taxon>Gekkota</taxon>
        <taxon>Sphaerodactylidae</taxon>
        <taxon>Sphaerodactylus</taxon>
    </lineage>
</organism>